<dbReference type="Proteomes" id="UP000443423">
    <property type="component" value="Unassembled WGS sequence"/>
</dbReference>
<evidence type="ECO:0000256" key="1">
    <source>
        <dbReference type="SAM" id="Coils"/>
    </source>
</evidence>
<sequence>MTETPDVVASLESTAHRLDETRAEVEAFGKEDLQTLADALEDVDRILGQYESRATDRDDLEGYIEFRDTLSNTLDEIPVDVPHSEAFIEANEALTTGITSTLSASDFEHARTILEPARESALLLESWQSTRKEYRTARRAVEQRKSEIDDRIDELQDIVTLGEADLDAPTDTLADPIEAYNEAVTTAFHQYLDQTPACEVLGQLEATRYYPLVELPTPPQRLQSYLETVDVGSESISRLVELAEFSRSKLDHYVDDSEAFSSVVGTNRTYLSQLAEEAEALTVPWPPEPAREVKWRARELVAVVGRFADEATVVHARKLYRFASNDQDEFDRLRATAVARQRLTEEQRTRLKSGAIEAEIEQLRTDARELQASLEQHEPRH</sequence>
<dbReference type="Pfam" id="PF23432">
    <property type="entry name" value="DUF7118"/>
    <property type="match status" value="1"/>
</dbReference>
<dbReference type="RefSeq" id="WP_151114264.1">
    <property type="nucleotide sequence ID" value="NZ_WKJQ01000003.1"/>
</dbReference>
<comment type="caution">
    <text evidence="2">The sequence shown here is derived from an EMBL/GenBank/DDBJ whole genome shotgun (WGS) entry which is preliminary data.</text>
</comment>
<name>A0A6A8GAP3_9EURY</name>
<evidence type="ECO:0000313" key="2">
    <source>
        <dbReference type="EMBL" id="MRW98279.1"/>
    </source>
</evidence>
<feature type="coiled-coil region" evidence="1">
    <location>
        <begin position="124"/>
        <end position="158"/>
    </location>
</feature>
<proteinExistence type="predicted"/>
<protein>
    <submittedName>
        <fullName evidence="2">Uncharacterized protein</fullName>
    </submittedName>
</protein>
<dbReference type="InterPro" id="IPR055542">
    <property type="entry name" value="DUF7118"/>
</dbReference>
<dbReference type="OrthoDB" id="204360at2157"/>
<gene>
    <name evidence="2" type="ORF">GJR99_17065</name>
</gene>
<keyword evidence="1" id="KW-0175">Coiled coil</keyword>
<dbReference type="EMBL" id="WKJQ01000003">
    <property type="protein sequence ID" value="MRW98279.1"/>
    <property type="molecule type" value="Genomic_DNA"/>
</dbReference>
<organism evidence="2 3">
    <name type="scientific">Haloferax marinum</name>
    <dbReference type="NCBI Taxonomy" id="2666143"/>
    <lineage>
        <taxon>Archaea</taxon>
        <taxon>Methanobacteriati</taxon>
        <taxon>Methanobacteriota</taxon>
        <taxon>Stenosarchaea group</taxon>
        <taxon>Halobacteria</taxon>
        <taxon>Halobacteriales</taxon>
        <taxon>Haloferacaceae</taxon>
        <taxon>Haloferax</taxon>
    </lineage>
</organism>
<dbReference type="AlphaFoldDB" id="A0A6A8GAP3"/>
<accession>A0A6A8GAP3</accession>
<reference evidence="2 3" key="1">
    <citation type="submission" date="2019-11" db="EMBL/GenBank/DDBJ databases">
        <title>Whole genome sequence of Haloferax sp. MBLA0078.</title>
        <authorList>
            <person name="Seo M.-J."/>
            <person name="Cho E.-S."/>
        </authorList>
    </citation>
    <scope>NUCLEOTIDE SEQUENCE [LARGE SCALE GENOMIC DNA]</scope>
    <source>
        <strain evidence="2 3">MBLA0078</strain>
    </source>
</reference>
<feature type="coiled-coil region" evidence="1">
    <location>
        <begin position="353"/>
        <end position="380"/>
    </location>
</feature>
<keyword evidence="3" id="KW-1185">Reference proteome</keyword>
<evidence type="ECO:0000313" key="3">
    <source>
        <dbReference type="Proteomes" id="UP000443423"/>
    </source>
</evidence>